<evidence type="ECO:0000256" key="6">
    <source>
        <dbReference type="RuleBase" id="RU362067"/>
    </source>
</evidence>
<dbReference type="SUPFAM" id="SSF51905">
    <property type="entry name" value="FAD/NAD(P)-binding domain"/>
    <property type="match status" value="1"/>
</dbReference>
<gene>
    <name evidence="8" type="primary">maoD</name>
    <name evidence="8" type="ORF">PPL_09237</name>
</gene>
<dbReference type="PANTHER" id="PTHR43563:SF1">
    <property type="entry name" value="AMINE OXIDASE [FLAVIN-CONTAINING] B"/>
    <property type="match status" value="1"/>
</dbReference>
<feature type="domain" description="Amine oxidase" evidence="7">
    <location>
        <begin position="19"/>
        <end position="454"/>
    </location>
</feature>
<dbReference type="Gene3D" id="3.90.660.10">
    <property type="match status" value="1"/>
</dbReference>
<dbReference type="PANTHER" id="PTHR43563">
    <property type="entry name" value="AMINE OXIDASE"/>
    <property type="match status" value="1"/>
</dbReference>
<evidence type="ECO:0000256" key="4">
    <source>
        <dbReference type="ARBA" id="ARBA00048448"/>
    </source>
</evidence>
<dbReference type="AlphaFoldDB" id="D3BL05"/>
<dbReference type="InterPro" id="IPR050703">
    <property type="entry name" value="Flavin_MAO"/>
</dbReference>
<dbReference type="EMBL" id="ADBJ01000038">
    <property type="protein sequence ID" value="EFA78585.1"/>
    <property type="molecule type" value="Genomic_DNA"/>
</dbReference>
<feature type="binding site" evidence="5">
    <location>
        <position position="347"/>
    </location>
    <ligand>
        <name>substrate</name>
    </ligand>
</feature>
<dbReference type="STRING" id="670386.D3BL05"/>
<dbReference type="Gene3D" id="3.50.50.60">
    <property type="entry name" value="FAD/NAD(P)-binding domain"/>
    <property type="match status" value="1"/>
</dbReference>
<evidence type="ECO:0000313" key="8">
    <source>
        <dbReference type="EMBL" id="EFA78585.1"/>
    </source>
</evidence>
<dbReference type="GeneID" id="31364712"/>
<feature type="binding site" evidence="5">
    <location>
        <position position="431"/>
    </location>
    <ligand>
        <name>FAD</name>
        <dbReference type="ChEBI" id="CHEBI:57692"/>
    </ligand>
</feature>
<protein>
    <recommendedName>
        <fullName evidence="6">Amine oxidase</fullName>
        <ecNumber evidence="6">1.4.3.-</ecNumber>
    </recommendedName>
</protein>
<evidence type="ECO:0000256" key="5">
    <source>
        <dbReference type="PIRSR" id="PIRSR601613-1"/>
    </source>
</evidence>
<evidence type="ECO:0000256" key="2">
    <source>
        <dbReference type="ARBA" id="ARBA00005995"/>
    </source>
</evidence>
<evidence type="ECO:0000259" key="7">
    <source>
        <dbReference type="Pfam" id="PF01593"/>
    </source>
</evidence>
<dbReference type="InParanoid" id="D3BL05"/>
<evidence type="ECO:0000256" key="3">
    <source>
        <dbReference type="ARBA" id="ARBA00023002"/>
    </source>
</evidence>
<comment type="catalytic activity">
    <reaction evidence="4">
        <text>a secondary aliphatic amine + O2 + H2O = a primary amine + an aldehyde + H2O2</text>
        <dbReference type="Rhea" id="RHEA:26414"/>
        <dbReference type="ChEBI" id="CHEBI:15377"/>
        <dbReference type="ChEBI" id="CHEBI:15379"/>
        <dbReference type="ChEBI" id="CHEBI:16240"/>
        <dbReference type="ChEBI" id="CHEBI:17478"/>
        <dbReference type="ChEBI" id="CHEBI:58855"/>
        <dbReference type="ChEBI" id="CHEBI:65296"/>
        <dbReference type="EC" id="1.4.3.4"/>
    </reaction>
</comment>
<keyword evidence="3 6" id="KW-0560">Oxidoreductase</keyword>
<comment type="cofactor">
    <cofactor evidence="1 6">
        <name>FAD</name>
        <dbReference type="ChEBI" id="CHEBI:57692"/>
    </cofactor>
</comment>
<evidence type="ECO:0000256" key="1">
    <source>
        <dbReference type="ARBA" id="ARBA00001974"/>
    </source>
</evidence>
<feature type="binding site" evidence="5">
    <location>
        <position position="240"/>
    </location>
    <ligand>
        <name>FAD</name>
        <dbReference type="ChEBI" id="CHEBI:57692"/>
    </ligand>
</feature>
<proteinExistence type="inferred from homology"/>
<accession>D3BL05</accession>
<feature type="binding site" evidence="5">
    <location>
        <position position="20"/>
    </location>
    <ligand>
        <name>FAD</name>
        <dbReference type="ChEBI" id="CHEBI:57692"/>
    </ligand>
</feature>
<dbReference type="OMA" id="EWTRGAY"/>
<keyword evidence="9" id="KW-1185">Reference proteome</keyword>
<dbReference type="EC" id="1.4.3.-" evidence="6"/>
<dbReference type="PRINTS" id="PR00757">
    <property type="entry name" value="AMINEOXDASEF"/>
</dbReference>
<dbReference type="Proteomes" id="UP000001396">
    <property type="component" value="Unassembled WGS sequence"/>
</dbReference>
<dbReference type="InterPro" id="IPR036188">
    <property type="entry name" value="FAD/NAD-bd_sf"/>
</dbReference>
<dbReference type="GO" id="GO:0097621">
    <property type="term" value="F:monoamine oxidase activity"/>
    <property type="evidence" value="ECO:0007669"/>
    <property type="project" value="UniProtKB-EC"/>
</dbReference>
<dbReference type="RefSeq" id="XP_020430709.1">
    <property type="nucleotide sequence ID" value="XM_020580034.1"/>
</dbReference>
<evidence type="ECO:0000313" key="9">
    <source>
        <dbReference type="Proteomes" id="UP000001396"/>
    </source>
</evidence>
<reference evidence="8 9" key="1">
    <citation type="journal article" date="2011" name="Genome Res.">
        <title>Phylogeny-wide analysis of social amoeba genomes highlights ancient origins for complex intercellular communication.</title>
        <authorList>
            <person name="Heidel A.J."/>
            <person name="Lawal H.M."/>
            <person name="Felder M."/>
            <person name="Schilde C."/>
            <person name="Helps N.R."/>
            <person name="Tunggal B."/>
            <person name="Rivero F."/>
            <person name="John U."/>
            <person name="Schleicher M."/>
            <person name="Eichinger L."/>
            <person name="Platzer M."/>
            <person name="Noegel A.A."/>
            <person name="Schaap P."/>
            <person name="Gloeckner G."/>
        </authorList>
    </citation>
    <scope>NUCLEOTIDE SEQUENCE [LARGE SCALE GENOMIC DNA]</scope>
    <source>
        <strain evidence="9">ATCC 26659 / Pp 5 / PN500</strain>
    </source>
</reference>
<dbReference type="InterPro" id="IPR001613">
    <property type="entry name" value="Flavin_amine_oxidase"/>
</dbReference>
<dbReference type="Gene3D" id="1.10.405.10">
    <property type="entry name" value="Guanine Nucleotide Dissociation Inhibitor, domain 1"/>
    <property type="match status" value="1"/>
</dbReference>
<sequence>MSLEVDQHLYDVIIMGGGVSGLRAATLLAAQSKSVLVLESRDRVGGRINSVEFDGYRWDIGGQWVGPAQKRLLSLIQELGQSTFPQQQQGKKVVEINGVFGNYTGTIPPLGMVGLIESQVALYRLERMAQTIDPQCPWDHKNAEAWDNISAQAWVDKNIWTELARKMIHIAVTSVFSTDPKEISFLYLLHVFRASGGVMRTLEVPNGAQQDRILGSAHQLSLTMAERLGGDTVVRLNHKVSDIDTTDPSKVTVTCSNGKRFFAKRLVSSIPPILLTRINFEPQLPMARQHLNQRMFMGMVIKFIIFYDTCFWRTLGFAGEILSDRHSVSICFDASFVDGSRPSIVGFFEGGHARVWSDKTQEERKAEVIDLLFKSFNDERAKHPINYLEKDWMKESESLGGYAAICPPGLLTSVGKTIREPIGRIHFAGTETATDCAGYIEGAIQSAERVTAELLPLL</sequence>
<organism evidence="8 9">
    <name type="scientific">Heterostelium pallidum (strain ATCC 26659 / Pp 5 / PN500)</name>
    <name type="common">Cellular slime mold</name>
    <name type="synonym">Polysphondylium pallidum</name>
    <dbReference type="NCBI Taxonomy" id="670386"/>
    <lineage>
        <taxon>Eukaryota</taxon>
        <taxon>Amoebozoa</taxon>
        <taxon>Evosea</taxon>
        <taxon>Eumycetozoa</taxon>
        <taxon>Dictyostelia</taxon>
        <taxon>Acytosteliales</taxon>
        <taxon>Acytosteliaceae</taxon>
        <taxon>Heterostelium</taxon>
    </lineage>
</organism>
<comment type="caution">
    <text evidence="8">The sequence shown here is derived from an EMBL/GenBank/DDBJ whole genome shotgun (WGS) entry which is preliminary data.</text>
</comment>
<dbReference type="SUPFAM" id="SSF54373">
    <property type="entry name" value="FAD-linked reductases, C-terminal domain"/>
    <property type="match status" value="1"/>
</dbReference>
<dbReference type="InterPro" id="IPR002937">
    <property type="entry name" value="Amino_oxidase"/>
</dbReference>
<dbReference type="Pfam" id="PF01593">
    <property type="entry name" value="Amino_oxidase"/>
    <property type="match status" value="1"/>
</dbReference>
<keyword evidence="6" id="KW-0274">FAD</keyword>
<name>D3BL05_HETP5</name>
<comment type="similarity">
    <text evidence="2 6">Belongs to the flavin monoamine oxidase family.</text>
</comment>
<keyword evidence="6" id="KW-0285">Flavoprotein</keyword>